<accession>A0A657IT08</accession>
<proteinExistence type="predicted"/>
<evidence type="ECO:0000313" key="3">
    <source>
        <dbReference type="Proteomes" id="UP000092021"/>
    </source>
</evidence>
<organism evidence="2 3">
    <name type="scientific">Rothia kristinae</name>
    <dbReference type="NCBI Taxonomy" id="37923"/>
    <lineage>
        <taxon>Bacteria</taxon>
        <taxon>Bacillati</taxon>
        <taxon>Actinomycetota</taxon>
        <taxon>Actinomycetes</taxon>
        <taxon>Micrococcales</taxon>
        <taxon>Micrococcaceae</taxon>
        <taxon>Rothia</taxon>
    </lineage>
</organism>
<reference evidence="2 3" key="1">
    <citation type="submission" date="2016-04" db="EMBL/GenBank/DDBJ databases">
        <title>Identification of putative biosynthetic pathways for the production of bioactive secondary metabolites by the marine actinomycete Kocuria kristinae RUTW2-3.</title>
        <authorList>
            <person name="Waterworth S.C."/>
            <person name="Walmsley T.A."/>
            <person name="Matongo T."/>
            <person name="Davies-Coleman M.T."/>
            <person name="Dorrington R.A."/>
        </authorList>
    </citation>
    <scope>NUCLEOTIDE SEQUENCE [LARGE SCALE GENOMIC DNA]</scope>
    <source>
        <strain evidence="2 3">RUTW4-5</strain>
    </source>
</reference>
<sequence length="88" mass="8475">MVGGHVPAGPDVGPFGGRGGLALSGLIELHTTPEAGPAEPSFDGEAGSMDFVQPAASPRLSTAAASATVRAAVCGPLAGIVYSPCSNA</sequence>
<protein>
    <submittedName>
        <fullName evidence="2">Uncharacterized protein</fullName>
    </submittedName>
</protein>
<dbReference type="Proteomes" id="UP000092021">
    <property type="component" value="Unassembled WGS sequence"/>
</dbReference>
<evidence type="ECO:0000313" key="2">
    <source>
        <dbReference type="EMBL" id="OAX53394.1"/>
    </source>
</evidence>
<evidence type="ECO:0000256" key="1">
    <source>
        <dbReference type="SAM" id="MobiDB-lite"/>
    </source>
</evidence>
<dbReference type="EMBL" id="LWGZ01001051">
    <property type="protein sequence ID" value="OAX53394.1"/>
    <property type="molecule type" value="Genomic_DNA"/>
</dbReference>
<name>A0A657IT08_9MICC</name>
<feature type="region of interest" description="Disordered" evidence="1">
    <location>
        <begin position="26"/>
        <end position="50"/>
    </location>
</feature>
<comment type="caution">
    <text evidence="2">The sequence shown here is derived from an EMBL/GenBank/DDBJ whole genome shotgun (WGS) entry which is preliminary data.</text>
</comment>
<dbReference type="AlphaFoldDB" id="A0A657IT08"/>
<gene>
    <name evidence="2" type="ORF">A5N15_11705</name>
</gene>